<dbReference type="GO" id="GO:0003700">
    <property type="term" value="F:DNA-binding transcription factor activity"/>
    <property type="evidence" value="ECO:0007669"/>
    <property type="project" value="TreeGrafter"/>
</dbReference>
<dbReference type="PROSITE" id="PS50932">
    <property type="entry name" value="HTH_LACI_2"/>
    <property type="match status" value="1"/>
</dbReference>
<feature type="domain" description="HTH lacI-type" evidence="4">
    <location>
        <begin position="2"/>
        <end position="48"/>
    </location>
</feature>
<dbReference type="Proteomes" id="UP000261080">
    <property type="component" value="Unassembled WGS sequence"/>
</dbReference>
<evidence type="ECO:0000313" key="5">
    <source>
        <dbReference type="EMBL" id="RGE84520.1"/>
    </source>
</evidence>
<dbReference type="Gene3D" id="1.10.260.40">
    <property type="entry name" value="lambda repressor-like DNA-binding domains"/>
    <property type="match status" value="1"/>
</dbReference>
<dbReference type="AlphaFoldDB" id="A0A3E3JYN9"/>
<dbReference type="InterPro" id="IPR010982">
    <property type="entry name" value="Lambda_DNA-bd_dom_sf"/>
</dbReference>
<evidence type="ECO:0000256" key="2">
    <source>
        <dbReference type="ARBA" id="ARBA00023125"/>
    </source>
</evidence>
<keyword evidence="1" id="KW-0805">Transcription regulation</keyword>
<dbReference type="PANTHER" id="PTHR30146:SF149">
    <property type="entry name" value="HTH-TYPE TRANSCRIPTIONAL REGULATOR EBGR"/>
    <property type="match status" value="1"/>
</dbReference>
<dbReference type="SMART" id="SM00354">
    <property type="entry name" value="HTH_LACI"/>
    <property type="match status" value="1"/>
</dbReference>
<dbReference type="GO" id="GO:0000976">
    <property type="term" value="F:transcription cis-regulatory region binding"/>
    <property type="evidence" value="ECO:0007669"/>
    <property type="project" value="TreeGrafter"/>
</dbReference>
<organism evidence="5 6">
    <name type="scientific">Sellimonas intestinalis</name>
    <dbReference type="NCBI Taxonomy" id="1653434"/>
    <lineage>
        <taxon>Bacteria</taxon>
        <taxon>Bacillati</taxon>
        <taxon>Bacillota</taxon>
        <taxon>Clostridia</taxon>
        <taxon>Lachnospirales</taxon>
        <taxon>Lachnospiraceae</taxon>
        <taxon>Sellimonas</taxon>
    </lineage>
</organism>
<evidence type="ECO:0000256" key="1">
    <source>
        <dbReference type="ARBA" id="ARBA00023015"/>
    </source>
</evidence>
<keyword evidence="2 5" id="KW-0238">DNA-binding</keyword>
<dbReference type="CDD" id="cd01392">
    <property type="entry name" value="HTH_LacI"/>
    <property type="match status" value="1"/>
</dbReference>
<accession>A0A3E3JYN9</accession>
<dbReference type="SUPFAM" id="SSF47413">
    <property type="entry name" value="lambda repressor-like DNA-binding domains"/>
    <property type="match status" value="1"/>
</dbReference>
<proteinExistence type="predicted"/>
<dbReference type="PRINTS" id="PR00036">
    <property type="entry name" value="HTHLACI"/>
</dbReference>
<dbReference type="Pfam" id="PF00356">
    <property type="entry name" value="LacI"/>
    <property type="match status" value="1"/>
</dbReference>
<evidence type="ECO:0000259" key="4">
    <source>
        <dbReference type="PROSITE" id="PS50932"/>
    </source>
</evidence>
<sequence>MATLKDVAKRAGVSPAAASRVLNQDRHFSVSDDTRMKIQEAAKALGYKGRVEHYQDTTLCIPKAKIGIFLLYNEILEIEDSYYQIVRLNIKSELEKNGLQIKEFFLGTIEKGIRQFHEFQGVILVGHPGIWFRASELRVMMKEAGIPIVCSDFELEEGELNAD</sequence>
<evidence type="ECO:0000256" key="3">
    <source>
        <dbReference type="ARBA" id="ARBA00023163"/>
    </source>
</evidence>
<name>A0A3E3JYN9_9FIRM</name>
<keyword evidence="6" id="KW-1185">Reference proteome</keyword>
<keyword evidence="3" id="KW-0804">Transcription</keyword>
<evidence type="ECO:0000313" key="6">
    <source>
        <dbReference type="Proteomes" id="UP000261080"/>
    </source>
</evidence>
<dbReference type="EMBL" id="QVLX01000015">
    <property type="protein sequence ID" value="RGE84520.1"/>
    <property type="molecule type" value="Genomic_DNA"/>
</dbReference>
<dbReference type="PANTHER" id="PTHR30146">
    <property type="entry name" value="LACI-RELATED TRANSCRIPTIONAL REPRESSOR"/>
    <property type="match status" value="1"/>
</dbReference>
<reference evidence="5 6" key="1">
    <citation type="submission" date="2018-08" db="EMBL/GenBank/DDBJ databases">
        <title>A genome reference for cultivated species of the human gut microbiota.</title>
        <authorList>
            <person name="Zou Y."/>
            <person name="Xue W."/>
            <person name="Luo G."/>
        </authorList>
    </citation>
    <scope>NUCLEOTIDE SEQUENCE [LARGE SCALE GENOMIC DNA]</scope>
    <source>
        <strain evidence="5 6">AF37-2AT</strain>
    </source>
</reference>
<protein>
    <submittedName>
        <fullName evidence="5">LacI family DNA-binding transcriptional regulator</fullName>
    </submittedName>
</protein>
<dbReference type="RefSeq" id="WP_062305068.1">
    <property type="nucleotide sequence ID" value="NZ_JBKTSQ010000006.1"/>
</dbReference>
<dbReference type="OrthoDB" id="43195at2"/>
<dbReference type="InterPro" id="IPR000843">
    <property type="entry name" value="HTH_LacI"/>
</dbReference>
<gene>
    <name evidence="5" type="ORF">DW016_15310</name>
</gene>
<comment type="caution">
    <text evidence="5">The sequence shown here is derived from an EMBL/GenBank/DDBJ whole genome shotgun (WGS) entry which is preliminary data.</text>
</comment>
<dbReference type="PROSITE" id="PS00356">
    <property type="entry name" value="HTH_LACI_1"/>
    <property type="match status" value="1"/>
</dbReference>